<reference evidence="1 2" key="1">
    <citation type="submission" date="2016-04" db="EMBL/GenBank/DDBJ databases">
        <authorList>
            <person name="Evans L.H."/>
            <person name="Alamgir A."/>
            <person name="Owens N."/>
            <person name="Weber N.D."/>
            <person name="Virtaneva K."/>
            <person name="Barbian K."/>
            <person name="Babar A."/>
            <person name="Rosenke K."/>
        </authorList>
    </citation>
    <scope>NUCLEOTIDE SEQUENCE [LARGE SCALE GENOMIC DNA]</scope>
    <source>
        <strain evidence="1">NIES-2108</strain>
    </source>
</reference>
<organism evidence="1 2">
    <name type="scientific">Nostoc punctiforme NIES-2108</name>
    <dbReference type="NCBI Taxonomy" id="1356359"/>
    <lineage>
        <taxon>Bacteria</taxon>
        <taxon>Bacillati</taxon>
        <taxon>Cyanobacteriota</taxon>
        <taxon>Cyanophyceae</taxon>
        <taxon>Nostocales</taxon>
        <taxon>Nostocaceae</taxon>
        <taxon>Nostoc</taxon>
    </lineage>
</organism>
<name>A0A367RH16_NOSPU</name>
<accession>A0A367RH16</accession>
<sequence length="100" mass="10488">MNIFGGSDTYKIQWTGTNGSKLFGSYVIASKTPGTASKVEKVLSTIPYEVTFSAKKNTLVSAAGTAGNQGTVEVKIFKNGSECRQVTMVGSGAIANRTCQ</sequence>
<dbReference type="EMBL" id="LXQE01000155">
    <property type="protein sequence ID" value="RCJ34592.1"/>
    <property type="molecule type" value="Genomic_DNA"/>
</dbReference>
<protein>
    <submittedName>
        <fullName evidence="1">Uncharacterized protein</fullName>
    </submittedName>
</protein>
<gene>
    <name evidence="1" type="ORF">A6769_21940</name>
</gene>
<dbReference type="Proteomes" id="UP000252085">
    <property type="component" value="Unassembled WGS sequence"/>
</dbReference>
<evidence type="ECO:0000313" key="2">
    <source>
        <dbReference type="Proteomes" id="UP000252085"/>
    </source>
</evidence>
<evidence type="ECO:0000313" key="1">
    <source>
        <dbReference type="EMBL" id="RCJ34592.1"/>
    </source>
</evidence>
<comment type="caution">
    <text evidence="1">The sequence shown here is derived from an EMBL/GenBank/DDBJ whole genome shotgun (WGS) entry which is preliminary data.</text>
</comment>
<dbReference type="AlphaFoldDB" id="A0A367RH16"/>
<proteinExistence type="predicted"/>